<organism evidence="3">
    <name type="scientific">Tanacetum cinerariifolium</name>
    <name type="common">Dalmatian daisy</name>
    <name type="synonym">Chrysanthemum cinerariifolium</name>
    <dbReference type="NCBI Taxonomy" id="118510"/>
    <lineage>
        <taxon>Eukaryota</taxon>
        <taxon>Viridiplantae</taxon>
        <taxon>Streptophyta</taxon>
        <taxon>Embryophyta</taxon>
        <taxon>Tracheophyta</taxon>
        <taxon>Spermatophyta</taxon>
        <taxon>Magnoliopsida</taxon>
        <taxon>eudicotyledons</taxon>
        <taxon>Gunneridae</taxon>
        <taxon>Pentapetalae</taxon>
        <taxon>asterids</taxon>
        <taxon>campanulids</taxon>
        <taxon>Asterales</taxon>
        <taxon>Asteraceae</taxon>
        <taxon>Asteroideae</taxon>
        <taxon>Anthemideae</taxon>
        <taxon>Anthemidinae</taxon>
        <taxon>Tanacetum</taxon>
    </lineage>
</organism>
<dbReference type="PANTHER" id="PTHR48475:SF2">
    <property type="entry name" value="RIBONUCLEASE H"/>
    <property type="match status" value="1"/>
</dbReference>
<dbReference type="Gene3D" id="3.30.70.270">
    <property type="match status" value="2"/>
</dbReference>
<name>A0A699HA16_TANCI</name>
<reference evidence="3" key="1">
    <citation type="journal article" date="2019" name="Sci. Rep.">
        <title>Draft genome of Tanacetum cinerariifolium, the natural source of mosquito coil.</title>
        <authorList>
            <person name="Yamashiro T."/>
            <person name="Shiraishi A."/>
            <person name="Satake H."/>
            <person name="Nakayama K."/>
        </authorList>
    </citation>
    <scope>NUCLEOTIDE SEQUENCE</scope>
</reference>
<protein>
    <recommendedName>
        <fullName evidence="2">RNase H type-1 domain-containing protein</fullName>
    </recommendedName>
</protein>
<dbReference type="InterPro" id="IPR002156">
    <property type="entry name" value="RNaseH_domain"/>
</dbReference>
<dbReference type="GO" id="GO:0004523">
    <property type="term" value="F:RNA-DNA hybrid ribonuclease activity"/>
    <property type="evidence" value="ECO:0007669"/>
    <property type="project" value="InterPro"/>
</dbReference>
<dbReference type="CDD" id="cd09279">
    <property type="entry name" value="RNase_HI_like"/>
    <property type="match status" value="1"/>
</dbReference>
<evidence type="ECO:0000313" key="3">
    <source>
        <dbReference type="EMBL" id="GEX88595.1"/>
    </source>
</evidence>
<feature type="compositionally biased region" description="Basic residues" evidence="1">
    <location>
        <begin position="42"/>
        <end position="53"/>
    </location>
</feature>
<dbReference type="Gene3D" id="3.30.420.10">
    <property type="entry name" value="Ribonuclease H-like superfamily/Ribonuclease H"/>
    <property type="match status" value="1"/>
</dbReference>
<dbReference type="GO" id="GO:0003676">
    <property type="term" value="F:nucleic acid binding"/>
    <property type="evidence" value="ECO:0007669"/>
    <property type="project" value="InterPro"/>
</dbReference>
<dbReference type="InterPro" id="IPR043128">
    <property type="entry name" value="Rev_trsase/Diguanyl_cyclase"/>
</dbReference>
<accession>A0A699HA16</accession>
<proteinExistence type="predicted"/>
<dbReference type="PANTHER" id="PTHR48475">
    <property type="entry name" value="RIBONUCLEASE H"/>
    <property type="match status" value="1"/>
</dbReference>
<dbReference type="EMBL" id="BKCJ010136685">
    <property type="protein sequence ID" value="GEX88595.1"/>
    <property type="molecule type" value="Genomic_DNA"/>
</dbReference>
<feature type="region of interest" description="Disordered" evidence="1">
    <location>
        <begin position="1"/>
        <end position="85"/>
    </location>
</feature>
<feature type="domain" description="RNase H type-1" evidence="2">
    <location>
        <begin position="515"/>
        <end position="628"/>
    </location>
</feature>
<dbReference type="InterPro" id="IPR036397">
    <property type="entry name" value="RNaseH_sf"/>
</dbReference>
<dbReference type="SUPFAM" id="SSF56672">
    <property type="entry name" value="DNA/RNA polymerases"/>
    <property type="match status" value="1"/>
</dbReference>
<feature type="compositionally biased region" description="Polar residues" evidence="1">
    <location>
        <begin position="55"/>
        <end position="65"/>
    </location>
</feature>
<dbReference type="Pfam" id="PF13456">
    <property type="entry name" value="RVT_3"/>
    <property type="match status" value="1"/>
</dbReference>
<dbReference type="InterPro" id="IPR043502">
    <property type="entry name" value="DNA/RNA_pol_sf"/>
</dbReference>
<comment type="caution">
    <text evidence="3">The sequence shown here is derived from an EMBL/GenBank/DDBJ whole genome shotgun (WGS) entry which is preliminary data.</text>
</comment>
<evidence type="ECO:0000259" key="2">
    <source>
        <dbReference type="Pfam" id="PF13456"/>
    </source>
</evidence>
<sequence>MLERSTRIAGVTKATSGPEAITKEQCLLRRSMSLGRLQSAQKHQKSVSRKKGISKSYQSVRSEAQSRSKSKSVKSKPQLVNASQGKSSSESVYDIVFDSGSKDLSMSYRARGVAYTSMVQDVLPDPEWFRRIHVDSDSSSDVMYEHCFRNLSYRTRLRLKESRIPLVRFSGEFSYPLGVIDLEVTIGEYGKTKTVIMKFAVVKSPSPYTTLLEFRWLWWRLVPKARKGTMQLDDMEERRQLDKVKKPPKSSVEKKIVTPTDMTGIPQAITEHSLDNYPHIEPKVQKKRILAPDRRKVVTDEVNEWLKDEQTFSTLQRINIKLNPKKCSFSMEEGKFIGYILTSEGIRANLEKEKAVMDMPSPKTHKQMQSLSGKLAALGHFLSKSAKRSLPFLDTLKKYTNKKDFRWIDATEVVFLEMKKLVFELPTLTTPKKGDTLMMYLAATNDAVSTVLLTKRDGRQMPKHYVLVDFLANIPTKINATPKVASTPRMEDIAKSLNARENLTPGRRAWRLYTDGASNNRGSGVGLILIAPNDVEYSYALHLNFSNSNNKAKYEALLAGLRIATKMQVKEIYAFVDSKLIASQLEGFYEDKGERMIKYQEKVLELAGAFNRFQITHILRAENKKADNIK</sequence>
<gene>
    <name evidence="3" type="ORF">Tci_360570</name>
</gene>
<dbReference type="AlphaFoldDB" id="A0A699HA16"/>
<evidence type="ECO:0000256" key="1">
    <source>
        <dbReference type="SAM" id="MobiDB-lite"/>
    </source>
</evidence>